<organism evidence="1 2">
    <name type="scientific">Nannochloropsis gaditana</name>
    <dbReference type="NCBI Taxonomy" id="72520"/>
    <lineage>
        <taxon>Eukaryota</taxon>
        <taxon>Sar</taxon>
        <taxon>Stramenopiles</taxon>
        <taxon>Ochrophyta</taxon>
        <taxon>Eustigmatophyceae</taxon>
        <taxon>Eustigmatales</taxon>
        <taxon>Monodopsidaceae</taxon>
        <taxon>Nannochloropsis</taxon>
    </lineage>
</organism>
<protein>
    <recommendedName>
        <fullName evidence="3">Pentapeptide repeat protein</fullName>
    </recommendedName>
</protein>
<proteinExistence type="predicted"/>
<evidence type="ECO:0000313" key="1">
    <source>
        <dbReference type="EMBL" id="EWM27031.1"/>
    </source>
</evidence>
<dbReference type="Pfam" id="PF00805">
    <property type="entry name" value="Pentapeptide"/>
    <property type="match status" value="1"/>
</dbReference>
<comment type="caution">
    <text evidence="1">The sequence shown here is derived from an EMBL/GenBank/DDBJ whole genome shotgun (WGS) entry which is preliminary data.</text>
</comment>
<name>W7U2G1_9STRA</name>
<dbReference type="OrthoDB" id="9989223at2759"/>
<dbReference type="SUPFAM" id="SSF141571">
    <property type="entry name" value="Pentapeptide repeat-like"/>
    <property type="match status" value="1"/>
</dbReference>
<dbReference type="InterPro" id="IPR001646">
    <property type="entry name" value="5peptide_repeat"/>
</dbReference>
<accession>W7U2G1</accession>
<gene>
    <name evidence="1" type="ORF">Naga_100056g38</name>
</gene>
<evidence type="ECO:0000313" key="2">
    <source>
        <dbReference type="Proteomes" id="UP000019335"/>
    </source>
</evidence>
<dbReference type="Gene3D" id="2.160.20.80">
    <property type="entry name" value="E3 ubiquitin-protein ligase SopA"/>
    <property type="match status" value="1"/>
</dbReference>
<sequence>MHQVILKLSRHICFGWRQGQRNWRNKYSIVLCRTQPFWMTMRRTAPSSGLPLGLLLLTCLVTCRGFAFQPLGGSHASTLHKTKAATSAPDDVSVAKRTAALMVPPLPSRSGREGKGEGGQTQLGASPTFYLARFAMALVPSSVTALGIGFGALAPALVAPVPAVHAQTDTDFKIKKGSASTLNSGTVKTMTRGVNIENANFEGKDLTTVSFQQSLVRDGNFRGAKCLSASFFDADLSNADFTGANMDQANLELANLKGAIFKDAMVREAYVSGATRLTDIQIEGSDWSGTFLRKDQQTYLCKRASGVNPITKISTKESLLCPEIKGCWVMVATGHHKFNLKRTHQDWLKL</sequence>
<keyword evidence="2" id="KW-1185">Reference proteome</keyword>
<evidence type="ECO:0008006" key="3">
    <source>
        <dbReference type="Google" id="ProtNLM"/>
    </source>
</evidence>
<dbReference type="PANTHER" id="PTHR47200:SF2">
    <property type="entry name" value="THYLAKOID LUMENAL 15 KDA PROTEIN 1, CHLOROPLASTIC"/>
    <property type="match status" value="1"/>
</dbReference>
<dbReference type="EMBL" id="AZIL01000523">
    <property type="protein sequence ID" value="EWM27031.1"/>
    <property type="molecule type" value="Genomic_DNA"/>
</dbReference>
<reference evidence="1 2" key="1">
    <citation type="journal article" date="2014" name="Mol. Plant">
        <title>Chromosome Scale Genome Assembly and Transcriptome Profiling of Nannochloropsis gaditana in Nitrogen Depletion.</title>
        <authorList>
            <person name="Corteggiani Carpinelli E."/>
            <person name="Telatin A."/>
            <person name="Vitulo N."/>
            <person name="Forcato C."/>
            <person name="D'Angelo M."/>
            <person name="Schiavon R."/>
            <person name="Vezzi A."/>
            <person name="Giacometti G.M."/>
            <person name="Morosinotto T."/>
            <person name="Valle G."/>
        </authorList>
    </citation>
    <scope>NUCLEOTIDE SEQUENCE [LARGE SCALE GENOMIC DNA]</scope>
    <source>
        <strain evidence="1 2">B-31</strain>
    </source>
</reference>
<dbReference type="PANTHER" id="PTHR47200">
    <property type="entry name" value="THYLAKOID LUMENAL 15 KDA PROTEIN 1, CHLOROPLASTIC"/>
    <property type="match status" value="1"/>
</dbReference>
<dbReference type="AlphaFoldDB" id="W7U2G1"/>
<dbReference type="Proteomes" id="UP000019335">
    <property type="component" value="Chromosome 7"/>
</dbReference>
<dbReference type="InterPro" id="IPR044213">
    <property type="entry name" value="At2g44920-like"/>
</dbReference>